<dbReference type="InterPro" id="IPR025110">
    <property type="entry name" value="AMP-bd_C"/>
</dbReference>
<dbReference type="InterPro" id="IPR042099">
    <property type="entry name" value="ANL_N_sf"/>
</dbReference>
<reference evidence="4" key="1">
    <citation type="journal article" date="2019" name="Int. J. Syst. Evol. Microbiol.">
        <title>The Global Catalogue of Microorganisms (GCM) 10K type strain sequencing project: providing services to taxonomists for standard genome sequencing and annotation.</title>
        <authorList>
            <consortium name="The Broad Institute Genomics Platform"/>
            <consortium name="The Broad Institute Genome Sequencing Center for Infectious Disease"/>
            <person name="Wu L."/>
            <person name="Ma J."/>
        </authorList>
    </citation>
    <scope>NUCLEOTIDE SEQUENCE [LARGE SCALE GENOMIC DNA]</scope>
    <source>
        <strain evidence="4">CGMCC 4.7304</strain>
    </source>
</reference>
<dbReference type="Pfam" id="PF13193">
    <property type="entry name" value="AMP-binding_C"/>
    <property type="match status" value="1"/>
</dbReference>
<dbReference type="Gene3D" id="3.40.50.12780">
    <property type="entry name" value="N-terminal domain of ligase-like"/>
    <property type="match status" value="1"/>
</dbReference>
<dbReference type="EMBL" id="JBHSIY010000014">
    <property type="protein sequence ID" value="MFC4868352.1"/>
    <property type="molecule type" value="Genomic_DNA"/>
</dbReference>
<gene>
    <name evidence="3" type="ORF">ACFPCZ_17095</name>
</gene>
<dbReference type="InterPro" id="IPR000873">
    <property type="entry name" value="AMP-dep_synth/lig_dom"/>
</dbReference>
<dbReference type="Gene3D" id="3.30.300.30">
    <property type="match status" value="1"/>
</dbReference>
<dbReference type="Proteomes" id="UP001595858">
    <property type="component" value="Unassembled WGS sequence"/>
</dbReference>
<evidence type="ECO:0000313" key="3">
    <source>
        <dbReference type="EMBL" id="MFC4868352.1"/>
    </source>
</evidence>
<accession>A0ABV9SPY3</accession>
<dbReference type="SUPFAM" id="SSF56801">
    <property type="entry name" value="Acetyl-CoA synthetase-like"/>
    <property type="match status" value="1"/>
</dbReference>
<dbReference type="RefSeq" id="WP_344143779.1">
    <property type="nucleotide sequence ID" value="NZ_BAAAQI010000008.1"/>
</dbReference>
<organism evidence="3 4">
    <name type="scientific">Streptomonospora arabica</name>
    <dbReference type="NCBI Taxonomy" id="412417"/>
    <lineage>
        <taxon>Bacteria</taxon>
        <taxon>Bacillati</taxon>
        <taxon>Actinomycetota</taxon>
        <taxon>Actinomycetes</taxon>
        <taxon>Streptosporangiales</taxon>
        <taxon>Nocardiopsidaceae</taxon>
        <taxon>Streptomonospora</taxon>
    </lineage>
</organism>
<dbReference type="PANTHER" id="PTHR43767">
    <property type="entry name" value="LONG-CHAIN-FATTY-ACID--COA LIGASE"/>
    <property type="match status" value="1"/>
</dbReference>
<feature type="domain" description="AMP-binding enzyme C-terminal" evidence="2">
    <location>
        <begin position="308"/>
        <end position="384"/>
    </location>
</feature>
<dbReference type="InterPro" id="IPR045851">
    <property type="entry name" value="AMP-bd_C_sf"/>
</dbReference>
<dbReference type="InterPro" id="IPR050237">
    <property type="entry name" value="ATP-dep_AMP-bd_enzyme"/>
</dbReference>
<dbReference type="Pfam" id="PF00501">
    <property type="entry name" value="AMP-binding"/>
    <property type="match status" value="1"/>
</dbReference>
<keyword evidence="4" id="KW-1185">Reference proteome</keyword>
<dbReference type="PANTHER" id="PTHR43767:SF1">
    <property type="entry name" value="NONRIBOSOMAL PEPTIDE SYNTHASE PES1 (EUROFUNG)-RELATED"/>
    <property type="match status" value="1"/>
</dbReference>
<comment type="caution">
    <text evidence="3">The sequence shown here is derived from an EMBL/GenBank/DDBJ whole genome shotgun (WGS) entry which is preliminary data.</text>
</comment>
<evidence type="ECO:0000313" key="4">
    <source>
        <dbReference type="Proteomes" id="UP001595858"/>
    </source>
</evidence>
<sequence length="398" mass="41400">MANRPLQAVLGLEPALLTDLLRDSLNGHGPALLPLDPALPRPRLESVLAAMRPASLRTPEGVTELAGARGTGEDVALTIATSGSTGTPKGVELTAPALLASARASLRRIGARNGDRWLCVLPHAHISGLLVLVRSLVAGAEPLIQPFATETALLAADRHRPHVSLVPTQLHRLVDAGADLSRFGAVLVGGAAARPGLLAAARAAGGRVVTTYGMSETCGGCVYDGEPLDGVGVRLDDTGRILLGGPVLFAGYRLDAEATAAAVERDADGTRWLRTGDLGRFDGDGRLAVRGRLDDVVNTGGHKVVPAEVAALLMEMDSVADAAVVGRPDSEWGERVTAVVVPADPAAPPGLEEVRTWVGARMPRYAAPHEVEIRTSLPQLTSGKTDLAALRRGPVQRD</sequence>
<evidence type="ECO:0000259" key="2">
    <source>
        <dbReference type="Pfam" id="PF13193"/>
    </source>
</evidence>
<feature type="domain" description="AMP-dependent synthetase/ligase" evidence="1">
    <location>
        <begin position="67"/>
        <end position="231"/>
    </location>
</feature>
<proteinExistence type="predicted"/>
<protein>
    <submittedName>
        <fullName evidence="3">AMP-binding protein</fullName>
    </submittedName>
</protein>
<name>A0ABV9SPY3_9ACTN</name>
<evidence type="ECO:0000259" key="1">
    <source>
        <dbReference type="Pfam" id="PF00501"/>
    </source>
</evidence>